<evidence type="ECO:0000256" key="1">
    <source>
        <dbReference type="ARBA" id="ARBA00022741"/>
    </source>
</evidence>
<evidence type="ECO:0000256" key="2">
    <source>
        <dbReference type="ARBA" id="ARBA00022801"/>
    </source>
</evidence>
<dbReference type="SUPFAM" id="SSF52540">
    <property type="entry name" value="P-loop containing nucleoside triphosphate hydrolases"/>
    <property type="match status" value="1"/>
</dbReference>
<keyword evidence="2" id="KW-0378">Hydrolase</keyword>
<evidence type="ECO:0000313" key="7">
    <source>
        <dbReference type="EMBL" id="CAK8694070.1"/>
    </source>
</evidence>
<feature type="signal peptide" evidence="5">
    <location>
        <begin position="1"/>
        <end position="20"/>
    </location>
</feature>
<keyword evidence="8" id="KW-1185">Reference proteome</keyword>
<comment type="caution">
    <text evidence="7">The sequence shown here is derived from an EMBL/GenBank/DDBJ whole genome shotgun (WGS) entry which is preliminary data.</text>
</comment>
<keyword evidence="5" id="KW-0732">Signal</keyword>
<organism evidence="7 8">
    <name type="scientific">Clavelina lepadiformis</name>
    <name type="common">Light-bulb sea squirt</name>
    <name type="synonym">Ascidia lepadiformis</name>
    <dbReference type="NCBI Taxonomy" id="159417"/>
    <lineage>
        <taxon>Eukaryota</taxon>
        <taxon>Metazoa</taxon>
        <taxon>Chordata</taxon>
        <taxon>Tunicata</taxon>
        <taxon>Ascidiacea</taxon>
        <taxon>Aplousobranchia</taxon>
        <taxon>Clavelinidae</taxon>
        <taxon>Clavelina</taxon>
    </lineage>
</organism>
<evidence type="ECO:0000313" key="8">
    <source>
        <dbReference type="Proteomes" id="UP001642483"/>
    </source>
</evidence>
<evidence type="ECO:0000259" key="6">
    <source>
        <dbReference type="PROSITE" id="PS51715"/>
    </source>
</evidence>
<name>A0ABP0GQP4_CLALP</name>
<dbReference type="Proteomes" id="UP001642483">
    <property type="component" value="Unassembled WGS sequence"/>
</dbReference>
<comment type="similarity">
    <text evidence="4">Belongs to the TRAFAC class dynamin-like GTPase superfamily. GB1/RHD3 GTPase family.</text>
</comment>
<evidence type="ECO:0000256" key="4">
    <source>
        <dbReference type="PROSITE-ProRule" id="PRU01052"/>
    </source>
</evidence>
<sequence length="559" mass="63039">MAYLVVWSLIILTTLRSTYGLNEDVVDITKKAPEGSKFNLTLDLDALEKVLRHDDAKDRDVVVYSIAGPTRSGKSFLLNLMLRQLKLAKEGKSNEKQSASSLTQNPEEVLERIFSFRRDFKPETKGIHLLAQPIVLNLTQSKSVAVFLMDTQGLFDHNAGTSDSSVIAGISFLMSSCQIFNVKSELESTHLQHIYLFTDFADEVRKLDEGISSPFQSLVFVVRDWQHTDKFGFHSGREYLDHIMDKKDGRNSEHLMVQDKMQKTFRNISCFTFPHPGTNVTEMTEKDDLKIKDIDNGFIKKSIELSERLFNQQTLLVKQIDNQNLTGRKLYEIMRSFAKAVDEGLVANPKSYIQAIIENRVQVAGEKCFEIFLKDLKEKGSCEIANASAMQCYSDRMGSNDLGFKTKGAAKLSERINKFCQIVEHKCDRILNKYKQDFNKRLGFLGFNWYGQLEAIQQKVVATHKPDIERTIDQEGLNLCNERFQKETELYLKEALKRNTEKWVSAAGIAGSTAATVSTAGGSLIATAVLTTVTTLLHDKISSLPFVSSVKDAVAGFFQ</sequence>
<accession>A0ABP0GQP4</accession>
<dbReference type="InterPro" id="IPR015894">
    <property type="entry name" value="Guanylate-bd_N"/>
</dbReference>
<dbReference type="InterPro" id="IPR030386">
    <property type="entry name" value="G_GB1_RHD3_dom"/>
</dbReference>
<reference evidence="7 8" key="1">
    <citation type="submission" date="2024-02" db="EMBL/GenBank/DDBJ databases">
        <authorList>
            <person name="Daric V."/>
            <person name="Darras S."/>
        </authorList>
    </citation>
    <scope>NUCLEOTIDE SEQUENCE [LARGE SCALE GENOMIC DNA]</scope>
</reference>
<dbReference type="InterPro" id="IPR036543">
    <property type="entry name" value="Guanylate-bd_C_sf"/>
</dbReference>
<dbReference type="Gene3D" id="3.40.50.300">
    <property type="entry name" value="P-loop containing nucleotide triphosphate hydrolases"/>
    <property type="match status" value="1"/>
</dbReference>
<proteinExistence type="inferred from homology"/>
<dbReference type="PROSITE" id="PS51715">
    <property type="entry name" value="G_GB1_RHD3"/>
    <property type="match status" value="1"/>
</dbReference>
<dbReference type="PANTHER" id="PTHR10751">
    <property type="entry name" value="GUANYLATE BINDING PROTEIN"/>
    <property type="match status" value="1"/>
</dbReference>
<feature type="chain" id="PRO_5047239272" description="GB1/RHD3-type G domain-containing protein" evidence="5">
    <location>
        <begin position="21"/>
        <end position="559"/>
    </location>
</feature>
<gene>
    <name evidence="7" type="ORF">CVLEPA_LOCUS27345</name>
</gene>
<dbReference type="EMBL" id="CAWYQH010000141">
    <property type="protein sequence ID" value="CAK8694070.1"/>
    <property type="molecule type" value="Genomic_DNA"/>
</dbReference>
<keyword evidence="1" id="KW-0547">Nucleotide-binding</keyword>
<dbReference type="InterPro" id="IPR027417">
    <property type="entry name" value="P-loop_NTPase"/>
</dbReference>
<evidence type="ECO:0000256" key="3">
    <source>
        <dbReference type="ARBA" id="ARBA00023134"/>
    </source>
</evidence>
<dbReference type="Pfam" id="PF02263">
    <property type="entry name" value="GBP"/>
    <property type="match status" value="1"/>
</dbReference>
<keyword evidence="3" id="KW-0342">GTP-binding</keyword>
<evidence type="ECO:0000256" key="5">
    <source>
        <dbReference type="SAM" id="SignalP"/>
    </source>
</evidence>
<protein>
    <recommendedName>
        <fullName evidence="6">GB1/RHD3-type G domain-containing protein</fullName>
    </recommendedName>
</protein>
<dbReference type="SUPFAM" id="SSF48340">
    <property type="entry name" value="Interferon-induced guanylate-binding protein 1 (GBP1), C-terminal domain"/>
    <property type="match status" value="1"/>
</dbReference>
<feature type="domain" description="GB1/RHD3-type G" evidence="6">
    <location>
        <begin position="58"/>
        <end position="313"/>
    </location>
</feature>